<keyword evidence="2" id="KW-1185">Reference proteome</keyword>
<name>A0ABR2MTU4_9ASPA</name>
<gene>
    <name evidence="1" type="ORF">KSP40_PGU001884</name>
</gene>
<protein>
    <submittedName>
        <fullName evidence="1">Uncharacterized protein</fullName>
    </submittedName>
</protein>
<proteinExistence type="predicted"/>
<comment type="caution">
    <text evidence="1">The sequence shown here is derived from an EMBL/GenBank/DDBJ whole genome shotgun (WGS) entry which is preliminary data.</text>
</comment>
<dbReference type="EMBL" id="JBBWWR010000004">
    <property type="protein sequence ID" value="KAK8967634.1"/>
    <property type="molecule type" value="Genomic_DNA"/>
</dbReference>
<reference evidence="1 2" key="1">
    <citation type="journal article" date="2022" name="Nat. Plants">
        <title>Genomes of leafy and leafless Platanthera orchids illuminate the evolution of mycoheterotrophy.</title>
        <authorList>
            <person name="Li M.H."/>
            <person name="Liu K.W."/>
            <person name="Li Z."/>
            <person name="Lu H.C."/>
            <person name="Ye Q.L."/>
            <person name="Zhang D."/>
            <person name="Wang J.Y."/>
            <person name="Li Y.F."/>
            <person name="Zhong Z.M."/>
            <person name="Liu X."/>
            <person name="Yu X."/>
            <person name="Liu D.K."/>
            <person name="Tu X.D."/>
            <person name="Liu B."/>
            <person name="Hao Y."/>
            <person name="Liao X.Y."/>
            <person name="Jiang Y.T."/>
            <person name="Sun W.H."/>
            <person name="Chen J."/>
            <person name="Chen Y.Q."/>
            <person name="Ai Y."/>
            <person name="Zhai J.W."/>
            <person name="Wu S.S."/>
            <person name="Zhou Z."/>
            <person name="Hsiao Y.Y."/>
            <person name="Wu W.L."/>
            <person name="Chen Y.Y."/>
            <person name="Lin Y.F."/>
            <person name="Hsu J.L."/>
            <person name="Li C.Y."/>
            <person name="Wang Z.W."/>
            <person name="Zhao X."/>
            <person name="Zhong W.Y."/>
            <person name="Ma X.K."/>
            <person name="Ma L."/>
            <person name="Huang J."/>
            <person name="Chen G.Z."/>
            <person name="Huang M.Z."/>
            <person name="Huang L."/>
            <person name="Peng D.H."/>
            <person name="Luo Y.B."/>
            <person name="Zou S.Q."/>
            <person name="Chen S.P."/>
            <person name="Lan S."/>
            <person name="Tsai W.C."/>
            <person name="Van de Peer Y."/>
            <person name="Liu Z.J."/>
        </authorList>
    </citation>
    <scope>NUCLEOTIDE SEQUENCE [LARGE SCALE GENOMIC DNA]</scope>
    <source>
        <strain evidence="1">Lor288</strain>
    </source>
</reference>
<organism evidence="1 2">
    <name type="scientific">Platanthera guangdongensis</name>
    <dbReference type="NCBI Taxonomy" id="2320717"/>
    <lineage>
        <taxon>Eukaryota</taxon>
        <taxon>Viridiplantae</taxon>
        <taxon>Streptophyta</taxon>
        <taxon>Embryophyta</taxon>
        <taxon>Tracheophyta</taxon>
        <taxon>Spermatophyta</taxon>
        <taxon>Magnoliopsida</taxon>
        <taxon>Liliopsida</taxon>
        <taxon>Asparagales</taxon>
        <taxon>Orchidaceae</taxon>
        <taxon>Orchidoideae</taxon>
        <taxon>Orchideae</taxon>
        <taxon>Orchidinae</taxon>
        <taxon>Platanthera</taxon>
    </lineage>
</organism>
<sequence length="115" mass="12775">MAGSSLFTLYSFVTTVDSVIINSTVNIHSLLSDFDLLYSHITTILPDPDFGEDLTRALVCYSSPITSSTLEQLLRDVSTSFENVSYPMMIDDPVLQTVMIEDIMNIPEQSHSPPK</sequence>
<evidence type="ECO:0000313" key="2">
    <source>
        <dbReference type="Proteomes" id="UP001412067"/>
    </source>
</evidence>
<evidence type="ECO:0000313" key="1">
    <source>
        <dbReference type="EMBL" id="KAK8967634.1"/>
    </source>
</evidence>
<accession>A0ABR2MTU4</accession>
<dbReference type="Proteomes" id="UP001412067">
    <property type="component" value="Unassembled WGS sequence"/>
</dbReference>